<reference evidence="5 6" key="1">
    <citation type="submission" date="2019-09" db="EMBL/GenBank/DDBJ databases">
        <title>NBRP : Genome information of microbial organism related human and environment.</title>
        <authorList>
            <person name="Hattori M."/>
            <person name="Oshima K."/>
            <person name="Inaba H."/>
            <person name="Suda W."/>
            <person name="Sakamoto M."/>
            <person name="Iino T."/>
            <person name="Kitahara M."/>
            <person name="Oshida Y."/>
            <person name="Iida T."/>
            <person name="Kudo T."/>
            <person name="Itoh T."/>
            <person name="Ohkuma M."/>
        </authorList>
    </citation>
    <scope>NUCLEOTIDE SEQUENCE [LARGE SCALE GENOMIC DNA]</scope>
    <source>
        <strain evidence="5 6">Q-1</strain>
    </source>
</reference>
<keyword evidence="3" id="KW-0998">Cell outer membrane</keyword>
<keyword evidence="2" id="KW-0472">Membrane</keyword>
<accession>A0A5A7N822</accession>
<organism evidence="5 6">
    <name type="scientific">Iodidimonas nitroreducens</name>
    <dbReference type="NCBI Taxonomy" id="1236968"/>
    <lineage>
        <taxon>Bacteria</taxon>
        <taxon>Pseudomonadati</taxon>
        <taxon>Pseudomonadota</taxon>
        <taxon>Alphaproteobacteria</taxon>
        <taxon>Iodidimonadales</taxon>
        <taxon>Iodidimonadaceae</taxon>
        <taxon>Iodidimonas</taxon>
    </lineage>
</organism>
<dbReference type="PANTHER" id="PTHR40980:SF5">
    <property type="entry name" value="TONB-DEPENDENT RECEPTOR"/>
    <property type="match status" value="1"/>
</dbReference>
<dbReference type="EMBL" id="BKCN01000009">
    <property type="protein sequence ID" value="GER04238.1"/>
    <property type="molecule type" value="Genomic_DNA"/>
</dbReference>
<feature type="domain" description="TonB-dependent receptor-like beta-barrel" evidence="4">
    <location>
        <begin position="39"/>
        <end position="312"/>
    </location>
</feature>
<keyword evidence="6" id="KW-1185">Reference proteome</keyword>
<dbReference type="InterPro" id="IPR036942">
    <property type="entry name" value="Beta-barrel_TonB_sf"/>
</dbReference>
<evidence type="ECO:0000256" key="3">
    <source>
        <dbReference type="ARBA" id="ARBA00023237"/>
    </source>
</evidence>
<dbReference type="Pfam" id="PF00593">
    <property type="entry name" value="TonB_dep_Rec_b-barrel"/>
    <property type="match status" value="1"/>
</dbReference>
<comment type="subcellular location">
    <subcellularLocation>
        <location evidence="1">Cell outer membrane</location>
    </subcellularLocation>
</comment>
<dbReference type="Proteomes" id="UP000324996">
    <property type="component" value="Unassembled WGS sequence"/>
</dbReference>
<name>A0A5A7N822_9PROT</name>
<evidence type="ECO:0000313" key="6">
    <source>
        <dbReference type="Proteomes" id="UP000324996"/>
    </source>
</evidence>
<gene>
    <name evidence="5" type="ORF">JCM17846_19200</name>
</gene>
<dbReference type="GO" id="GO:0009279">
    <property type="term" value="C:cell outer membrane"/>
    <property type="evidence" value="ECO:0007669"/>
    <property type="project" value="UniProtKB-SubCell"/>
</dbReference>
<dbReference type="PANTHER" id="PTHR40980">
    <property type="entry name" value="PLUG DOMAIN-CONTAINING PROTEIN"/>
    <property type="match status" value="1"/>
</dbReference>
<dbReference type="RefSeq" id="WP_150007086.1">
    <property type="nucleotide sequence ID" value="NZ_BKCN01000009.1"/>
</dbReference>
<sequence length="339" mass="38497">MNLLSGEHFFSFFDNPVLQDTKIDWRMAYSEGRRTAPLRRTFRFEFTEFDQTFRLPTGASSNVSSFGALDDEVYDLGFNGRQSLTLWGRAVDLNFGMSYFDQQRTSVFRRFSFNLSGLGPLLDLRTQIPELIFAPENIGPGQIRLIESTRQSDVSDGSFENWQGFAGFDAQILDTVRLAAGVRVENSLQITETVFTPIPGSPISLPNGSPIETRLDNDSLLPSATLTWEFANNMQLRGAFSQTLGRPSLRELSSSTFLDPERDRDVIGNPFLGITEFDNYDVRWEWYFGNGEQITLGGFYKSLDNPIERTFVFLADEPVRTFINAIVPIYGALNWKWKS</sequence>
<evidence type="ECO:0000256" key="2">
    <source>
        <dbReference type="ARBA" id="ARBA00023136"/>
    </source>
</evidence>
<evidence type="ECO:0000313" key="5">
    <source>
        <dbReference type="EMBL" id="GER04238.1"/>
    </source>
</evidence>
<proteinExistence type="predicted"/>
<evidence type="ECO:0000259" key="4">
    <source>
        <dbReference type="Pfam" id="PF00593"/>
    </source>
</evidence>
<protein>
    <recommendedName>
        <fullName evidence="4">TonB-dependent receptor-like beta-barrel domain-containing protein</fullName>
    </recommendedName>
</protein>
<dbReference type="SUPFAM" id="SSF56935">
    <property type="entry name" value="Porins"/>
    <property type="match status" value="1"/>
</dbReference>
<dbReference type="InterPro" id="IPR000531">
    <property type="entry name" value="Beta-barrel_TonB"/>
</dbReference>
<dbReference type="AlphaFoldDB" id="A0A5A7N822"/>
<evidence type="ECO:0000256" key="1">
    <source>
        <dbReference type="ARBA" id="ARBA00004442"/>
    </source>
</evidence>
<dbReference type="Gene3D" id="2.40.170.20">
    <property type="entry name" value="TonB-dependent receptor, beta-barrel domain"/>
    <property type="match status" value="1"/>
</dbReference>
<comment type="caution">
    <text evidence="5">The sequence shown here is derived from an EMBL/GenBank/DDBJ whole genome shotgun (WGS) entry which is preliminary data.</text>
</comment>